<dbReference type="AlphaFoldDB" id="A0A074YWF1"/>
<dbReference type="EMBL" id="KL584749">
    <property type="protein sequence ID" value="KER00475.1"/>
    <property type="molecule type" value="Genomic_DNA"/>
</dbReference>
<dbReference type="HOGENOM" id="CLU_1906350_0_0_1"/>
<sequence>MSWCLSWVPGAGRYSMATRVGSSIALAVVVVAAAVVAVARCSLLAPAFLYFASLPVQSTEVKRPNYVLECARDAAAWLIDHKKHASITTSARSSSSRLQASRANINLTHLPYPDHTQPLQHILSHITHEEESL</sequence>
<dbReference type="InParanoid" id="A0A074YWF1"/>
<gene>
    <name evidence="2" type="ORF">AUEXF2481DRAFT_138247</name>
</gene>
<dbReference type="Proteomes" id="UP000030641">
    <property type="component" value="Unassembled WGS sequence"/>
</dbReference>
<evidence type="ECO:0000256" key="1">
    <source>
        <dbReference type="SAM" id="Phobius"/>
    </source>
</evidence>
<keyword evidence="1" id="KW-1133">Transmembrane helix</keyword>
<dbReference type="GeneID" id="25362061"/>
<reference evidence="2 3" key="1">
    <citation type="journal article" date="2014" name="BMC Genomics">
        <title>Genome sequencing of four Aureobasidium pullulans varieties: biotechnological potential, stress tolerance, and description of new species.</title>
        <authorList>
            <person name="Gostin Ar C."/>
            <person name="Ohm R.A."/>
            <person name="Kogej T."/>
            <person name="Sonjak S."/>
            <person name="Turk M."/>
            <person name="Zajc J."/>
            <person name="Zalar P."/>
            <person name="Grube M."/>
            <person name="Sun H."/>
            <person name="Han J."/>
            <person name="Sharma A."/>
            <person name="Chiniquy J."/>
            <person name="Ngan C.Y."/>
            <person name="Lipzen A."/>
            <person name="Barry K."/>
            <person name="Grigoriev I.V."/>
            <person name="Gunde-Cimerman N."/>
        </authorList>
    </citation>
    <scope>NUCLEOTIDE SEQUENCE [LARGE SCALE GENOMIC DNA]</scope>
    <source>
        <strain evidence="2 3">EXF-2481</strain>
    </source>
</reference>
<keyword evidence="1" id="KW-0472">Membrane</keyword>
<proteinExistence type="predicted"/>
<keyword evidence="1" id="KW-0812">Transmembrane</keyword>
<keyword evidence="3" id="KW-1185">Reference proteome</keyword>
<evidence type="ECO:0000313" key="3">
    <source>
        <dbReference type="Proteomes" id="UP000030641"/>
    </source>
</evidence>
<name>A0A074YWF1_AURSE</name>
<accession>A0A074YWF1</accession>
<dbReference type="RefSeq" id="XP_013348977.1">
    <property type="nucleotide sequence ID" value="XM_013493523.1"/>
</dbReference>
<evidence type="ECO:0000313" key="2">
    <source>
        <dbReference type="EMBL" id="KER00475.1"/>
    </source>
</evidence>
<organism evidence="2 3">
    <name type="scientific">Aureobasidium subglaciale (strain EXF-2481)</name>
    <name type="common">Aureobasidium pullulans var. subglaciale</name>
    <dbReference type="NCBI Taxonomy" id="1043005"/>
    <lineage>
        <taxon>Eukaryota</taxon>
        <taxon>Fungi</taxon>
        <taxon>Dikarya</taxon>
        <taxon>Ascomycota</taxon>
        <taxon>Pezizomycotina</taxon>
        <taxon>Dothideomycetes</taxon>
        <taxon>Dothideomycetidae</taxon>
        <taxon>Dothideales</taxon>
        <taxon>Saccotheciaceae</taxon>
        <taxon>Aureobasidium</taxon>
    </lineage>
</organism>
<protein>
    <submittedName>
        <fullName evidence="2">Uncharacterized protein</fullName>
    </submittedName>
</protein>
<feature type="transmembrane region" description="Helical" evidence="1">
    <location>
        <begin position="24"/>
        <end position="52"/>
    </location>
</feature>